<evidence type="ECO:0000313" key="2">
    <source>
        <dbReference type="EMBL" id="KAK2874098.1"/>
    </source>
</evidence>
<dbReference type="EMBL" id="JAUYZG010000021">
    <property type="protein sequence ID" value="KAK2874098.1"/>
    <property type="molecule type" value="Genomic_DNA"/>
</dbReference>
<sequence>MNKTQSALSAFRLQVSIYHPPVVRQRTHPEERQTAPLRQRSELTVAAECAVIRVMYRAVKERKTVIEKRDTNLDRTGQKSTPGRKGDERVEVKDKQAI</sequence>
<evidence type="ECO:0000256" key="1">
    <source>
        <dbReference type="SAM" id="MobiDB-lite"/>
    </source>
</evidence>
<dbReference type="AlphaFoldDB" id="A0AA88P5G1"/>
<gene>
    <name evidence="2" type="ORF">Q8A67_021251</name>
</gene>
<protein>
    <submittedName>
        <fullName evidence="2">Uncharacterized protein</fullName>
    </submittedName>
</protein>
<comment type="caution">
    <text evidence="2">The sequence shown here is derived from an EMBL/GenBank/DDBJ whole genome shotgun (WGS) entry which is preliminary data.</text>
</comment>
<evidence type="ECO:0000313" key="3">
    <source>
        <dbReference type="Proteomes" id="UP001187343"/>
    </source>
</evidence>
<organism evidence="2 3">
    <name type="scientific">Cirrhinus molitorella</name>
    <name type="common">mud carp</name>
    <dbReference type="NCBI Taxonomy" id="172907"/>
    <lineage>
        <taxon>Eukaryota</taxon>
        <taxon>Metazoa</taxon>
        <taxon>Chordata</taxon>
        <taxon>Craniata</taxon>
        <taxon>Vertebrata</taxon>
        <taxon>Euteleostomi</taxon>
        <taxon>Actinopterygii</taxon>
        <taxon>Neopterygii</taxon>
        <taxon>Teleostei</taxon>
        <taxon>Ostariophysi</taxon>
        <taxon>Cypriniformes</taxon>
        <taxon>Cyprinidae</taxon>
        <taxon>Labeoninae</taxon>
        <taxon>Labeonini</taxon>
        <taxon>Cirrhinus</taxon>
    </lineage>
</organism>
<name>A0AA88P5G1_9TELE</name>
<dbReference type="Proteomes" id="UP001187343">
    <property type="component" value="Unassembled WGS sequence"/>
</dbReference>
<proteinExistence type="predicted"/>
<keyword evidence="3" id="KW-1185">Reference proteome</keyword>
<feature type="compositionally biased region" description="Basic and acidic residues" evidence="1">
    <location>
        <begin position="84"/>
        <end position="98"/>
    </location>
</feature>
<feature type="compositionally biased region" description="Basic and acidic residues" evidence="1">
    <location>
        <begin position="66"/>
        <end position="77"/>
    </location>
</feature>
<reference evidence="2" key="1">
    <citation type="submission" date="2023-08" db="EMBL/GenBank/DDBJ databases">
        <title>Chromosome-level Genome Assembly of mud carp (Cirrhinus molitorella).</title>
        <authorList>
            <person name="Liu H."/>
        </authorList>
    </citation>
    <scope>NUCLEOTIDE SEQUENCE</scope>
    <source>
        <strain evidence="2">Prfri</strain>
        <tissue evidence="2">Muscle</tissue>
    </source>
</reference>
<feature type="region of interest" description="Disordered" evidence="1">
    <location>
        <begin position="66"/>
        <end position="98"/>
    </location>
</feature>
<accession>A0AA88P5G1</accession>